<evidence type="ECO:0000256" key="1">
    <source>
        <dbReference type="ARBA" id="ARBA00010497"/>
    </source>
</evidence>
<dbReference type="InterPro" id="IPR026873">
    <property type="entry name" value="Ptb1"/>
</dbReference>
<evidence type="ECO:0000256" key="5">
    <source>
        <dbReference type="ARBA" id="ARBA00022737"/>
    </source>
</evidence>
<keyword evidence="6 8" id="KW-0862">Zinc</keyword>
<reference evidence="10 11" key="1">
    <citation type="journal article" date="2018" name="Nat. Ecol. Evol.">
        <title>Pezizomycetes genomes reveal the molecular basis of ectomycorrhizal truffle lifestyle.</title>
        <authorList>
            <person name="Murat C."/>
            <person name="Payen T."/>
            <person name="Noel B."/>
            <person name="Kuo A."/>
            <person name="Morin E."/>
            <person name="Chen J."/>
            <person name="Kohler A."/>
            <person name="Krizsan K."/>
            <person name="Balestrini R."/>
            <person name="Da Silva C."/>
            <person name="Montanini B."/>
            <person name="Hainaut M."/>
            <person name="Levati E."/>
            <person name="Barry K.W."/>
            <person name="Belfiori B."/>
            <person name="Cichocki N."/>
            <person name="Clum A."/>
            <person name="Dockter R.B."/>
            <person name="Fauchery L."/>
            <person name="Guy J."/>
            <person name="Iotti M."/>
            <person name="Le Tacon F."/>
            <person name="Lindquist E.A."/>
            <person name="Lipzen A."/>
            <person name="Malagnac F."/>
            <person name="Mello A."/>
            <person name="Molinier V."/>
            <person name="Miyauchi S."/>
            <person name="Poulain J."/>
            <person name="Riccioni C."/>
            <person name="Rubini A."/>
            <person name="Sitrit Y."/>
            <person name="Splivallo R."/>
            <person name="Traeger S."/>
            <person name="Wang M."/>
            <person name="Zifcakova L."/>
            <person name="Wipf D."/>
            <person name="Zambonelli A."/>
            <person name="Paolocci F."/>
            <person name="Nowrousian M."/>
            <person name="Ottonello S."/>
            <person name="Baldrian P."/>
            <person name="Spatafora J.W."/>
            <person name="Henrissat B."/>
            <person name="Nagy L.G."/>
            <person name="Aury J.M."/>
            <person name="Wincker P."/>
            <person name="Grigoriev I.V."/>
            <person name="Bonfante P."/>
            <person name="Martin F.M."/>
        </authorList>
    </citation>
    <scope>NUCLEOTIDE SEQUENCE [LARGE SCALE GENOMIC DNA]</scope>
    <source>
        <strain evidence="10 11">ATCC MYA-4762</strain>
    </source>
</reference>
<gene>
    <name evidence="10" type="ORF">L211DRAFT_862157</name>
</gene>
<dbReference type="PANTHER" id="PTHR11774:SF11">
    <property type="entry name" value="GERANYLGERANYL TRANSFERASE TYPE-2 SUBUNIT BETA"/>
    <property type="match status" value="1"/>
</dbReference>
<dbReference type="Pfam" id="PF00432">
    <property type="entry name" value="Prenyltrans"/>
    <property type="match status" value="1"/>
</dbReference>
<evidence type="ECO:0000256" key="2">
    <source>
        <dbReference type="ARBA" id="ARBA00022602"/>
    </source>
</evidence>
<dbReference type="GO" id="GO:0004663">
    <property type="term" value="F:Rab geranylgeranyltransferase activity"/>
    <property type="evidence" value="ECO:0007669"/>
    <property type="project" value="UniProtKB-UniRule"/>
</dbReference>
<dbReference type="OrthoDB" id="5428259at2759"/>
<dbReference type="EMBL" id="ML121544">
    <property type="protein sequence ID" value="RPB23830.1"/>
    <property type="molecule type" value="Genomic_DNA"/>
</dbReference>
<keyword evidence="2 8" id="KW-0637">Prenyltransferase</keyword>
<evidence type="ECO:0000256" key="8">
    <source>
        <dbReference type="RuleBase" id="RU365076"/>
    </source>
</evidence>
<evidence type="ECO:0000313" key="10">
    <source>
        <dbReference type="EMBL" id="RPB23830.1"/>
    </source>
</evidence>
<dbReference type="GO" id="GO:0046872">
    <property type="term" value="F:metal ion binding"/>
    <property type="evidence" value="ECO:0007669"/>
    <property type="project" value="UniProtKB-KW"/>
</dbReference>
<evidence type="ECO:0000256" key="7">
    <source>
        <dbReference type="ARBA" id="ARBA00047658"/>
    </source>
</evidence>
<dbReference type="InterPro" id="IPR008930">
    <property type="entry name" value="Terpenoid_cyclase/PrenylTrfase"/>
</dbReference>
<dbReference type="InterPro" id="IPR045089">
    <property type="entry name" value="PGGT1B-like"/>
</dbReference>
<keyword evidence="11" id="KW-1185">Reference proteome</keyword>
<dbReference type="Gene3D" id="1.50.10.20">
    <property type="match status" value="1"/>
</dbReference>
<evidence type="ECO:0000259" key="9">
    <source>
        <dbReference type="Pfam" id="PF00432"/>
    </source>
</evidence>
<dbReference type="PANTHER" id="PTHR11774">
    <property type="entry name" value="GERANYLGERANYL TRANSFERASE TYPE BETA SUBUNIT"/>
    <property type="match status" value="1"/>
</dbReference>
<proteinExistence type="inferred from homology"/>
<dbReference type="STRING" id="1051890.A0A3N4LLZ3"/>
<dbReference type="SUPFAM" id="SSF48239">
    <property type="entry name" value="Terpenoid cyclases/Protein prenyltransferases"/>
    <property type="match status" value="1"/>
</dbReference>
<feature type="domain" description="Prenyltransferase alpha-alpha toroid" evidence="9">
    <location>
        <begin position="9"/>
        <end position="307"/>
    </location>
</feature>
<comment type="catalytic activity">
    <reaction evidence="7 8">
        <text>geranylgeranyl diphosphate + L-cysteinyl-[protein] = S-geranylgeranyl-L-cysteinyl-[protein] + diphosphate</text>
        <dbReference type="Rhea" id="RHEA:21240"/>
        <dbReference type="Rhea" id="RHEA-COMP:10131"/>
        <dbReference type="Rhea" id="RHEA-COMP:11537"/>
        <dbReference type="ChEBI" id="CHEBI:29950"/>
        <dbReference type="ChEBI" id="CHEBI:33019"/>
        <dbReference type="ChEBI" id="CHEBI:57533"/>
        <dbReference type="ChEBI" id="CHEBI:86021"/>
        <dbReference type="EC" id="2.5.1.60"/>
    </reaction>
</comment>
<organism evidence="10 11">
    <name type="scientific">Terfezia boudieri ATCC MYA-4762</name>
    <dbReference type="NCBI Taxonomy" id="1051890"/>
    <lineage>
        <taxon>Eukaryota</taxon>
        <taxon>Fungi</taxon>
        <taxon>Dikarya</taxon>
        <taxon>Ascomycota</taxon>
        <taxon>Pezizomycotina</taxon>
        <taxon>Pezizomycetes</taxon>
        <taxon>Pezizales</taxon>
        <taxon>Pezizaceae</taxon>
        <taxon>Terfezia</taxon>
    </lineage>
</organism>
<protein>
    <recommendedName>
        <fullName evidence="8">Geranylgeranyl transferase type-2 subunit beta</fullName>
        <ecNumber evidence="8">2.5.1.60</ecNumber>
    </recommendedName>
</protein>
<dbReference type="Proteomes" id="UP000267821">
    <property type="component" value="Unassembled WGS sequence"/>
</dbReference>
<dbReference type="FunFam" id="1.50.10.20:FF:000009">
    <property type="entry name" value="Geranylgeranyl transferase type-2 subunit beta"/>
    <property type="match status" value="1"/>
</dbReference>
<dbReference type="FunCoup" id="A0A3N4LLZ3">
    <property type="interactions" value="307"/>
</dbReference>
<evidence type="ECO:0000313" key="11">
    <source>
        <dbReference type="Proteomes" id="UP000267821"/>
    </source>
</evidence>
<keyword evidence="5" id="KW-0677">Repeat</keyword>
<dbReference type="CDD" id="cd02894">
    <property type="entry name" value="GGTase-II"/>
    <property type="match status" value="1"/>
</dbReference>
<dbReference type="EC" id="2.5.1.60" evidence="8"/>
<keyword evidence="4 8" id="KW-0479">Metal-binding</keyword>
<comment type="similarity">
    <text evidence="1 8">Belongs to the protein prenyltransferase subunit beta family.</text>
</comment>
<name>A0A3N4LLZ3_9PEZI</name>
<dbReference type="GO" id="GO:0005968">
    <property type="term" value="C:Rab-protein geranylgeranyltransferase complex"/>
    <property type="evidence" value="ECO:0007669"/>
    <property type="project" value="UniProtKB-UniRule"/>
</dbReference>
<dbReference type="InterPro" id="IPR001330">
    <property type="entry name" value="Prenyltrans"/>
</dbReference>
<evidence type="ECO:0000256" key="3">
    <source>
        <dbReference type="ARBA" id="ARBA00022679"/>
    </source>
</evidence>
<accession>A0A3N4LLZ3</accession>
<evidence type="ECO:0000256" key="4">
    <source>
        <dbReference type="ARBA" id="ARBA00022723"/>
    </source>
</evidence>
<comment type="cofactor">
    <cofactor evidence="8">
        <name>Zn(2+)</name>
        <dbReference type="ChEBI" id="CHEBI:29105"/>
    </cofactor>
    <text evidence="8">Binds 1 zinc ion per subunit.</text>
</comment>
<comment type="function">
    <text evidence="8">Catalyzes the transfer of a geranylgeranyl moiety from geranylgeranyl diphosphate to both cysteines of proteins with the C-terminal sequence -XXCC, -XCXC and -CCXX.</text>
</comment>
<keyword evidence="3 8" id="KW-0808">Transferase</keyword>
<dbReference type="InParanoid" id="A0A3N4LLZ3"/>
<dbReference type="AlphaFoldDB" id="A0A3N4LLZ3"/>
<sequence>MEANPPQELYVDKHVAYIKSLDTRKDELEYWLTEHLRINGVYWGLTALDLLGHRGVLPRDKTIEYVKSCQHENGGFGAHPGHDAHILTTVSAVQILAIEDALDKVDKDQIARYVASLQDRETGIFAGDQWGEVDTRFIYGAFNCLSLLDKLDCIDVEKAVQYVLLCKNYDGGFGMLPGAESHAGQIFTCVGTLAIAKKLELIDHELLGEWLCERQLPNGGLNGRPEKLEDVCYSWWVLSSLAMIDKLHYIDRDHAVAFILSCQDPERGGIADRPNDMPDVFHTVFGVAGLSLLGYPGLREVDPKYCMPTDVIKKVVG</sequence>
<evidence type="ECO:0000256" key="6">
    <source>
        <dbReference type="ARBA" id="ARBA00022833"/>
    </source>
</evidence>